<dbReference type="AlphaFoldDB" id="A0A642US18"/>
<keyword evidence="4" id="KW-1185">Reference proteome</keyword>
<sequence>MWGGEEKKRLGVRAASHAPTMSIYDQLNGLPGEIYEQFAPDSLDTDVECSGSGSTGAETAQVEIRKLQYEMRELRESTGKWITMLEVNMKELQSQIDSWKKEKAQMHKHLAEAVQQLQQENEEYRSSVKRSVDIAMDISKATNLKLDKMEYLIEKLFRESKNPSSDPQMAPNPPPDPDATIVPPSNQSQTLSFSQKKRKILSDDDMLSDTP</sequence>
<evidence type="ECO:0000313" key="4">
    <source>
        <dbReference type="Proteomes" id="UP000761534"/>
    </source>
</evidence>
<protein>
    <submittedName>
        <fullName evidence="3">Uncharacterized protein</fullName>
    </submittedName>
</protein>
<dbReference type="VEuPathDB" id="FungiDB:TRICI_005578"/>
<evidence type="ECO:0000256" key="1">
    <source>
        <dbReference type="SAM" id="Coils"/>
    </source>
</evidence>
<proteinExistence type="predicted"/>
<evidence type="ECO:0000313" key="3">
    <source>
        <dbReference type="EMBL" id="KAA8904203.1"/>
    </source>
</evidence>
<evidence type="ECO:0000256" key="2">
    <source>
        <dbReference type="SAM" id="MobiDB-lite"/>
    </source>
</evidence>
<gene>
    <name evidence="3" type="ORF">TRICI_005578</name>
</gene>
<dbReference type="Proteomes" id="UP000761534">
    <property type="component" value="Unassembled WGS sequence"/>
</dbReference>
<name>A0A642US18_9ASCO</name>
<reference evidence="3" key="1">
    <citation type="journal article" date="2019" name="G3 (Bethesda)">
        <title>Genome Assemblies of Two Rare Opportunistic Yeast Pathogens: Diutina rugosa (syn. Candida rugosa) and Trichomonascus ciferrii (syn. Candida ciferrii).</title>
        <authorList>
            <person name="Mixao V."/>
            <person name="Saus E."/>
            <person name="Hansen A.P."/>
            <person name="Lass-Florl C."/>
            <person name="Gabaldon T."/>
        </authorList>
    </citation>
    <scope>NUCLEOTIDE SEQUENCE</scope>
    <source>
        <strain evidence="3">CBS 4856</strain>
    </source>
</reference>
<organism evidence="3 4">
    <name type="scientific">Trichomonascus ciferrii</name>
    <dbReference type="NCBI Taxonomy" id="44093"/>
    <lineage>
        <taxon>Eukaryota</taxon>
        <taxon>Fungi</taxon>
        <taxon>Dikarya</taxon>
        <taxon>Ascomycota</taxon>
        <taxon>Saccharomycotina</taxon>
        <taxon>Dipodascomycetes</taxon>
        <taxon>Dipodascales</taxon>
        <taxon>Trichomonascaceae</taxon>
        <taxon>Trichomonascus</taxon>
        <taxon>Trichomonascus ciferrii complex</taxon>
    </lineage>
</organism>
<comment type="caution">
    <text evidence="3">The sequence shown here is derived from an EMBL/GenBank/DDBJ whole genome shotgun (WGS) entry which is preliminary data.</text>
</comment>
<feature type="region of interest" description="Disordered" evidence="2">
    <location>
        <begin position="158"/>
        <end position="211"/>
    </location>
</feature>
<dbReference type="EMBL" id="SWFS01000433">
    <property type="protein sequence ID" value="KAA8904203.1"/>
    <property type="molecule type" value="Genomic_DNA"/>
</dbReference>
<feature type="coiled-coil region" evidence="1">
    <location>
        <begin position="57"/>
        <end position="134"/>
    </location>
</feature>
<accession>A0A642US18</accession>
<keyword evidence="1" id="KW-0175">Coiled coil</keyword>